<proteinExistence type="predicted"/>
<keyword evidence="3 6" id="KW-0479">Metal-binding</keyword>
<keyword evidence="7" id="KW-0732">Signal</keyword>
<evidence type="ECO:0000256" key="5">
    <source>
        <dbReference type="ARBA" id="ARBA00023004"/>
    </source>
</evidence>
<feature type="signal peptide" evidence="7">
    <location>
        <begin position="1"/>
        <end position="20"/>
    </location>
</feature>
<dbReference type="SUPFAM" id="SSF46626">
    <property type="entry name" value="Cytochrome c"/>
    <property type="match status" value="1"/>
</dbReference>
<reference evidence="9 10" key="1">
    <citation type="submission" date="2016-10" db="EMBL/GenBank/DDBJ databases">
        <authorList>
            <person name="de Groot N.N."/>
        </authorList>
    </citation>
    <scope>NUCLEOTIDE SEQUENCE [LARGE SCALE GENOMIC DNA]</scope>
    <source>
        <strain evidence="9 10">DSM 15893</strain>
    </source>
</reference>
<accession>A0A1I5KZM9</accession>
<evidence type="ECO:0000256" key="1">
    <source>
        <dbReference type="ARBA" id="ARBA00022448"/>
    </source>
</evidence>
<dbReference type="PANTHER" id="PTHR33751">
    <property type="entry name" value="CBB3-TYPE CYTOCHROME C OXIDASE SUBUNIT FIXP"/>
    <property type="match status" value="1"/>
</dbReference>
<name>A0A1I5KZM9_9GAMM</name>
<keyword evidence="5 6" id="KW-0408">Iron</keyword>
<dbReference type="GeneID" id="35872576"/>
<evidence type="ECO:0000256" key="7">
    <source>
        <dbReference type="SAM" id="SignalP"/>
    </source>
</evidence>
<dbReference type="STRING" id="1121869.SAMN03084138_00815"/>
<dbReference type="PROSITE" id="PS51007">
    <property type="entry name" value="CYTC"/>
    <property type="match status" value="1"/>
</dbReference>
<keyword evidence="1" id="KW-0813">Transport</keyword>
<keyword evidence="2 6" id="KW-0349">Heme</keyword>
<feature type="domain" description="Cytochrome c" evidence="8">
    <location>
        <begin position="20"/>
        <end position="106"/>
    </location>
</feature>
<gene>
    <name evidence="9" type="ORF">SAMN03084138_00815</name>
</gene>
<protein>
    <submittedName>
        <fullName evidence="9">Cytochrome c553</fullName>
    </submittedName>
</protein>
<evidence type="ECO:0000256" key="2">
    <source>
        <dbReference type="ARBA" id="ARBA00022617"/>
    </source>
</evidence>
<evidence type="ECO:0000313" key="9">
    <source>
        <dbReference type="EMBL" id="SFO90358.1"/>
    </source>
</evidence>
<feature type="chain" id="PRO_5010300573" evidence="7">
    <location>
        <begin position="21"/>
        <end position="113"/>
    </location>
</feature>
<dbReference type="Pfam" id="PF00034">
    <property type="entry name" value="Cytochrom_C"/>
    <property type="match status" value="1"/>
</dbReference>
<dbReference type="GO" id="GO:0020037">
    <property type="term" value="F:heme binding"/>
    <property type="evidence" value="ECO:0007669"/>
    <property type="project" value="InterPro"/>
</dbReference>
<keyword evidence="4" id="KW-0249">Electron transport</keyword>
<dbReference type="InterPro" id="IPR009056">
    <property type="entry name" value="Cyt_c-like_dom"/>
</dbReference>
<evidence type="ECO:0000256" key="6">
    <source>
        <dbReference type="PROSITE-ProRule" id="PRU00433"/>
    </source>
</evidence>
<evidence type="ECO:0000256" key="4">
    <source>
        <dbReference type="ARBA" id="ARBA00022982"/>
    </source>
</evidence>
<dbReference type="InterPro" id="IPR036909">
    <property type="entry name" value="Cyt_c-like_dom_sf"/>
</dbReference>
<dbReference type="Proteomes" id="UP000182692">
    <property type="component" value="Unassembled WGS sequence"/>
</dbReference>
<dbReference type="PANTHER" id="PTHR33751:SF9">
    <property type="entry name" value="CYTOCHROME C4"/>
    <property type="match status" value="1"/>
</dbReference>
<dbReference type="GO" id="GO:0009055">
    <property type="term" value="F:electron transfer activity"/>
    <property type="evidence" value="ECO:0007669"/>
    <property type="project" value="InterPro"/>
</dbReference>
<evidence type="ECO:0000259" key="8">
    <source>
        <dbReference type="PROSITE" id="PS51007"/>
    </source>
</evidence>
<dbReference type="EMBL" id="FOWR01000004">
    <property type="protein sequence ID" value="SFO90358.1"/>
    <property type="molecule type" value="Genomic_DNA"/>
</dbReference>
<dbReference type="AlphaFoldDB" id="A0A1I5KZM9"/>
<organism evidence="9 10">
    <name type="scientific">Enterovibrio norvegicus DSM 15893</name>
    <dbReference type="NCBI Taxonomy" id="1121869"/>
    <lineage>
        <taxon>Bacteria</taxon>
        <taxon>Pseudomonadati</taxon>
        <taxon>Pseudomonadota</taxon>
        <taxon>Gammaproteobacteria</taxon>
        <taxon>Vibrionales</taxon>
        <taxon>Vibrionaceae</taxon>
        <taxon>Enterovibrio</taxon>
    </lineage>
</organism>
<evidence type="ECO:0000313" key="10">
    <source>
        <dbReference type="Proteomes" id="UP000182692"/>
    </source>
</evidence>
<evidence type="ECO:0000256" key="3">
    <source>
        <dbReference type="ARBA" id="ARBA00022723"/>
    </source>
</evidence>
<dbReference type="OrthoDB" id="9773456at2"/>
<sequence>MLLRYFIALSVFFTSLPLSADMPVGNSDLGQNKAYSCQFCHGVTGYSQRDDYPHLNGQNAQYLFSAMQGYQQSERGGVMAKMMQQQLSALNDQDLADIATFYAVQKAGKPSAE</sequence>
<dbReference type="InterPro" id="IPR050597">
    <property type="entry name" value="Cytochrome_c_Oxidase_Subunit"/>
</dbReference>
<dbReference type="Gene3D" id="1.10.760.10">
    <property type="entry name" value="Cytochrome c-like domain"/>
    <property type="match status" value="1"/>
</dbReference>
<dbReference type="RefSeq" id="WP_017015298.1">
    <property type="nucleotide sequence ID" value="NZ_FOWR01000004.1"/>
</dbReference>
<dbReference type="GO" id="GO:0046872">
    <property type="term" value="F:metal ion binding"/>
    <property type="evidence" value="ECO:0007669"/>
    <property type="project" value="UniProtKB-KW"/>
</dbReference>